<name>A0A8J4AUU4_9CHLO</name>
<dbReference type="PANTHER" id="PTHR31953">
    <property type="entry name" value="BETA-FRUCTOFURANOSIDASE, INSOLUBLE ISOENZYME CWINV1-RELATED"/>
    <property type="match status" value="1"/>
</dbReference>
<dbReference type="EMBL" id="BNCO01000004">
    <property type="protein sequence ID" value="GIL47305.1"/>
    <property type="molecule type" value="Genomic_DNA"/>
</dbReference>
<dbReference type="AlphaFoldDB" id="A0A8J4AUU4"/>
<comment type="caution">
    <text evidence="2">The sequence shown here is derived from an EMBL/GenBank/DDBJ whole genome shotgun (WGS) entry which is preliminary data.</text>
</comment>
<reference evidence="2" key="1">
    <citation type="journal article" date="2021" name="Proc. Natl. Acad. Sci. U.S.A.">
        <title>Three genomes in the algal genus Volvox reveal the fate of a haploid sex-determining region after a transition to homothallism.</title>
        <authorList>
            <person name="Yamamoto K."/>
            <person name="Hamaji T."/>
            <person name="Kawai-Toyooka H."/>
            <person name="Matsuzaki R."/>
            <person name="Takahashi F."/>
            <person name="Nishimura Y."/>
            <person name="Kawachi M."/>
            <person name="Noguchi H."/>
            <person name="Minakuchi Y."/>
            <person name="Umen J.G."/>
            <person name="Toyoda A."/>
            <person name="Nozaki H."/>
        </authorList>
    </citation>
    <scope>NUCLEOTIDE SEQUENCE</scope>
    <source>
        <strain evidence="2">NIES-3780</strain>
    </source>
</reference>
<organism evidence="2 3">
    <name type="scientific">Volvox africanus</name>
    <dbReference type="NCBI Taxonomy" id="51714"/>
    <lineage>
        <taxon>Eukaryota</taxon>
        <taxon>Viridiplantae</taxon>
        <taxon>Chlorophyta</taxon>
        <taxon>core chlorophytes</taxon>
        <taxon>Chlorophyceae</taxon>
        <taxon>CS clade</taxon>
        <taxon>Chlamydomonadales</taxon>
        <taxon>Volvocaceae</taxon>
        <taxon>Volvox</taxon>
    </lineage>
</organism>
<sequence length="246" mass="27761">RHILWGYMKELRNVPAPPCLCNKYSYAGCVSLPRALYLRGDKLFQLPLPELTALRSDVAVHVSQVALTHGSPFRLRGVRGLHLDIELAVSPGSARRTAVLLHSWRPRGRGAAALVYDWTSRRLYVVFDAMRPSRQALWRGTAAPRTQQQHQPPEPPTHKNLQHQQQEQQERHASFSATFTAATCPTSSIIFPDGHRGRVQLDCYHRYIRTNGLPELARVVCEASPHPKPYCGGAQKRSSSRCIFTR</sequence>
<evidence type="ECO:0000313" key="2">
    <source>
        <dbReference type="EMBL" id="GIL47305.1"/>
    </source>
</evidence>
<dbReference type="InterPro" id="IPR050551">
    <property type="entry name" value="Fructan_Metab_Enzymes"/>
</dbReference>
<feature type="non-terminal residue" evidence="2">
    <location>
        <position position="246"/>
    </location>
</feature>
<keyword evidence="3" id="KW-1185">Reference proteome</keyword>
<feature type="region of interest" description="Disordered" evidence="1">
    <location>
        <begin position="139"/>
        <end position="174"/>
    </location>
</feature>
<accession>A0A8J4AUU4</accession>
<dbReference type="Proteomes" id="UP000747399">
    <property type="component" value="Unassembled WGS sequence"/>
</dbReference>
<proteinExistence type="predicted"/>
<dbReference type="Gene3D" id="2.115.10.20">
    <property type="entry name" value="Glycosyl hydrolase domain, family 43"/>
    <property type="match status" value="1"/>
</dbReference>
<evidence type="ECO:0000256" key="1">
    <source>
        <dbReference type="SAM" id="MobiDB-lite"/>
    </source>
</evidence>
<evidence type="ECO:0000313" key="3">
    <source>
        <dbReference type="Proteomes" id="UP000747399"/>
    </source>
</evidence>
<gene>
    <name evidence="2" type="ORF">Vafri_4157</name>
</gene>
<dbReference type="InterPro" id="IPR023296">
    <property type="entry name" value="Glyco_hydro_beta-prop_sf"/>
</dbReference>
<protein>
    <submittedName>
        <fullName evidence="2">Uncharacterized protein</fullName>
    </submittedName>
</protein>
<feature type="non-terminal residue" evidence="2">
    <location>
        <position position="1"/>
    </location>
</feature>